<comment type="caution">
    <text evidence="2">The sequence shown here is derived from an EMBL/GenBank/DDBJ whole genome shotgun (WGS) entry which is preliminary data.</text>
</comment>
<dbReference type="InterPro" id="IPR002645">
    <property type="entry name" value="STAS_dom"/>
</dbReference>
<evidence type="ECO:0000259" key="1">
    <source>
        <dbReference type="PROSITE" id="PS50801"/>
    </source>
</evidence>
<proteinExistence type="predicted"/>
<name>A0ABV1TZF1_9ACTN</name>
<dbReference type="SUPFAM" id="SSF52091">
    <property type="entry name" value="SpoIIaa-like"/>
    <property type="match status" value="1"/>
</dbReference>
<protein>
    <submittedName>
        <fullName evidence="2">STAS domain-containing protein</fullName>
    </submittedName>
</protein>
<dbReference type="EMBL" id="JBEPAZ010000002">
    <property type="protein sequence ID" value="MER6426800.1"/>
    <property type="molecule type" value="Genomic_DNA"/>
</dbReference>
<dbReference type="Proteomes" id="UP001470023">
    <property type="component" value="Unassembled WGS sequence"/>
</dbReference>
<accession>A0ABV1TZF1</accession>
<evidence type="ECO:0000313" key="3">
    <source>
        <dbReference type="Proteomes" id="UP001470023"/>
    </source>
</evidence>
<organism evidence="2 3">
    <name type="scientific">Streptomyces sp. 900105245</name>
    <dbReference type="NCBI Taxonomy" id="3154379"/>
    <lineage>
        <taxon>Bacteria</taxon>
        <taxon>Bacillati</taxon>
        <taxon>Actinomycetota</taxon>
        <taxon>Actinomycetes</taxon>
        <taxon>Kitasatosporales</taxon>
        <taxon>Streptomycetaceae</taxon>
        <taxon>Streptomyces</taxon>
    </lineage>
</organism>
<sequence>MPRAAAIIQYEWDAAWVIVAYGEYDIGCVASLAEALEIASKKYSKVVVDASRLTFADSAFLNLLLRVNSTTALRVAEPAPQLRRLLRLTGADSVLDVRESVEEAAAS</sequence>
<dbReference type="PROSITE" id="PS50801">
    <property type="entry name" value="STAS"/>
    <property type="match status" value="1"/>
</dbReference>
<reference evidence="2 3" key="1">
    <citation type="submission" date="2024-06" db="EMBL/GenBank/DDBJ databases">
        <title>The Natural Products Discovery Center: Release of the First 8490 Sequenced Strains for Exploring Actinobacteria Biosynthetic Diversity.</title>
        <authorList>
            <person name="Kalkreuter E."/>
            <person name="Kautsar S.A."/>
            <person name="Yang D."/>
            <person name="Bader C.D."/>
            <person name="Teijaro C.N."/>
            <person name="Fluegel L."/>
            <person name="Davis C.M."/>
            <person name="Simpson J.R."/>
            <person name="Lauterbach L."/>
            <person name="Steele A.D."/>
            <person name="Gui C."/>
            <person name="Meng S."/>
            <person name="Li G."/>
            <person name="Viehrig K."/>
            <person name="Ye F."/>
            <person name="Su P."/>
            <person name="Kiefer A.F."/>
            <person name="Nichols A."/>
            <person name="Cepeda A.J."/>
            <person name="Yan W."/>
            <person name="Fan B."/>
            <person name="Jiang Y."/>
            <person name="Adhikari A."/>
            <person name="Zheng C.-J."/>
            <person name="Schuster L."/>
            <person name="Cowan T.M."/>
            <person name="Smanski M.J."/>
            <person name="Chevrette M.G."/>
            <person name="De Carvalho L.P.S."/>
            <person name="Shen B."/>
        </authorList>
    </citation>
    <scope>NUCLEOTIDE SEQUENCE [LARGE SCALE GENOMIC DNA]</scope>
    <source>
        <strain evidence="2 3">NPDC001166</strain>
    </source>
</reference>
<dbReference type="CDD" id="cd07043">
    <property type="entry name" value="STAS_anti-anti-sigma_factors"/>
    <property type="match status" value="1"/>
</dbReference>
<dbReference type="PANTHER" id="PTHR33495">
    <property type="entry name" value="ANTI-SIGMA FACTOR ANTAGONIST TM_1081-RELATED-RELATED"/>
    <property type="match status" value="1"/>
</dbReference>
<dbReference type="InterPro" id="IPR036513">
    <property type="entry name" value="STAS_dom_sf"/>
</dbReference>
<feature type="domain" description="STAS" evidence="1">
    <location>
        <begin position="17"/>
        <end position="107"/>
    </location>
</feature>
<dbReference type="Gene3D" id="3.30.750.24">
    <property type="entry name" value="STAS domain"/>
    <property type="match status" value="1"/>
</dbReference>
<dbReference type="PANTHER" id="PTHR33495:SF2">
    <property type="entry name" value="ANTI-SIGMA FACTOR ANTAGONIST TM_1081-RELATED"/>
    <property type="match status" value="1"/>
</dbReference>
<dbReference type="InterPro" id="IPR058548">
    <property type="entry name" value="MlaB-like_STAS"/>
</dbReference>
<gene>
    <name evidence="2" type="ORF">ABT272_03470</name>
</gene>
<dbReference type="Pfam" id="PF13466">
    <property type="entry name" value="STAS_2"/>
    <property type="match status" value="1"/>
</dbReference>
<dbReference type="RefSeq" id="WP_351944449.1">
    <property type="nucleotide sequence ID" value="NZ_JBEOZW010000008.1"/>
</dbReference>
<keyword evidence="3" id="KW-1185">Reference proteome</keyword>
<evidence type="ECO:0000313" key="2">
    <source>
        <dbReference type="EMBL" id="MER6426800.1"/>
    </source>
</evidence>